<feature type="chain" id="PRO_5043774855" evidence="6">
    <location>
        <begin position="19"/>
        <end position="261"/>
    </location>
</feature>
<keyword evidence="8" id="KW-1185">Reference proteome</keyword>
<keyword evidence="2 6" id="KW-0732">Signal</keyword>
<sequence>MEGLIIAFLLNLILASQAHTYTHHQNNPLLRMKTGGSSSLKYPLPNCLSWRIAVETGNLHDWNNLVPWECYDYIRQYLLGAQYNDECFMVADTAKDYAQDIENPKDGKSIWIFDIHDTLLSNLPYYTLADASFGDIPYSNPKFNEWMTEGSAPPLSGILYLYKNLTSFGIKSVFLSNIDDKYREVISSNLKAAGYTTWEKLILKGTSDPSDVVHYKSAKRTELVNAGYRVLGNIGDQWSDLTGHHVGDRTFKVPNPMYCVA</sequence>
<evidence type="ECO:0000313" key="7">
    <source>
        <dbReference type="EMBL" id="GAA0169611.1"/>
    </source>
</evidence>
<evidence type="ECO:0000313" key="8">
    <source>
        <dbReference type="Proteomes" id="UP001454036"/>
    </source>
</evidence>
<comment type="function">
    <text evidence="1">May function as somatic storage protein during early seedling development.</text>
</comment>
<dbReference type="Proteomes" id="UP001454036">
    <property type="component" value="Unassembled WGS sequence"/>
</dbReference>
<dbReference type="InterPro" id="IPR014403">
    <property type="entry name" value="APS1/VSP"/>
</dbReference>
<evidence type="ECO:0000256" key="3">
    <source>
        <dbReference type="ARBA" id="ARBA00022761"/>
    </source>
</evidence>
<evidence type="ECO:0000256" key="4">
    <source>
        <dbReference type="ARBA" id="ARBA00023180"/>
    </source>
</evidence>
<dbReference type="SUPFAM" id="SSF56784">
    <property type="entry name" value="HAD-like"/>
    <property type="match status" value="1"/>
</dbReference>
<evidence type="ECO:0000256" key="1">
    <source>
        <dbReference type="ARBA" id="ARBA00002410"/>
    </source>
</evidence>
<comment type="caution">
    <text evidence="7">The sequence shown here is derived from an EMBL/GenBank/DDBJ whole genome shotgun (WGS) entry which is preliminary data.</text>
</comment>
<evidence type="ECO:0000256" key="2">
    <source>
        <dbReference type="ARBA" id="ARBA00022729"/>
    </source>
</evidence>
<dbReference type="Pfam" id="PF03767">
    <property type="entry name" value="Acid_phosphat_B"/>
    <property type="match status" value="1"/>
</dbReference>
<dbReference type="Gene3D" id="3.40.50.1000">
    <property type="entry name" value="HAD superfamily/HAD-like"/>
    <property type="match status" value="1"/>
</dbReference>
<protein>
    <submittedName>
        <fullName evidence="7">Phosphatase</fullName>
    </submittedName>
</protein>
<evidence type="ECO:0000256" key="6">
    <source>
        <dbReference type="SAM" id="SignalP"/>
    </source>
</evidence>
<dbReference type="PANTHER" id="PTHR31284:SF19">
    <property type="entry name" value="VEGETATIVE STORAGE PROTEIN 1-RELATED"/>
    <property type="match status" value="1"/>
</dbReference>
<proteinExistence type="inferred from homology"/>
<comment type="similarity">
    <text evidence="5">Belongs to the APS1/VSP family.</text>
</comment>
<dbReference type="PANTHER" id="PTHR31284">
    <property type="entry name" value="ACID PHOSPHATASE-LIKE PROTEIN"/>
    <property type="match status" value="1"/>
</dbReference>
<dbReference type="PIRSF" id="PIRSF002674">
    <property type="entry name" value="VSP"/>
    <property type="match status" value="1"/>
</dbReference>
<gene>
    <name evidence="7" type="ORF">LIER_24057</name>
</gene>
<accession>A0AAV3R300</accession>
<dbReference type="InterPro" id="IPR036412">
    <property type="entry name" value="HAD-like_sf"/>
</dbReference>
<organism evidence="7 8">
    <name type="scientific">Lithospermum erythrorhizon</name>
    <name type="common">Purple gromwell</name>
    <name type="synonym">Lithospermum officinale var. erythrorhizon</name>
    <dbReference type="NCBI Taxonomy" id="34254"/>
    <lineage>
        <taxon>Eukaryota</taxon>
        <taxon>Viridiplantae</taxon>
        <taxon>Streptophyta</taxon>
        <taxon>Embryophyta</taxon>
        <taxon>Tracheophyta</taxon>
        <taxon>Spermatophyta</taxon>
        <taxon>Magnoliopsida</taxon>
        <taxon>eudicotyledons</taxon>
        <taxon>Gunneridae</taxon>
        <taxon>Pentapetalae</taxon>
        <taxon>asterids</taxon>
        <taxon>lamiids</taxon>
        <taxon>Boraginales</taxon>
        <taxon>Boraginaceae</taxon>
        <taxon>Boraginoideae</taxon>
        <taxon>Lithospermeae</taxon>
        <taxon>Lithospermum</taxon>
    </lineage>
</organism>
<dbReference type="InterPro" id="IPR005519">
    <property type="entry name" value="Acid_phosphat_B-like"/>
</dbReference>
<dbReference type="AlphaFoldDB" id="A0AAV3R300"/>
<dbReference type="InterPro" id="IPR023214">
    <property type="entry name" value="HAD_sf"/>
</dbReference>
<dbReference type="GO" id="GO:0045735">
    <property type="term" value="F:nutrient reservoir activity"/>
    <property type="evidence" value="ECO:0007669"/>
    <property type="project" value="UniProtKB-KW"/>
</dbReference>
<name>A0AAV3R300_LITER</name>
<feature type="signal peptide" evidence="6">
    <location>
        <begin position="1"/>
        <end position="18"/>
    </location>
</feature>
<evidence type="ECO:0000256" key="5">
    <source>
        <dbReference type="PIRNR" id="PIRNR002674"/>
    </source>
</evidence>
<reference evidence="7 8" key="1">
    <citation type="submission" date="2024-01" db="EMBL/GenBank/DDBJ databases">
        <title>The complete chloroplast genome sequence of Lithospermum erythrorhizon: insights into the phylogenetic relationship among Boraginaceae species and the maternal lineages of purple gromwells.</title>
        <authorList>
            <person name="Okada T."/>
            <person name="Watanabe K."/>
        </authorList>
    </citation>
    <scope>NUCLEOTIDE SEQUENCE [LARGE SCALE GENOMIC DNA]</scope>
</reference>
<keyword evidence="3" id="KW-0758">Storage protein</keyword>
<keyword evidence="4" id="KW-0325">Glycoprotein</keyword>
<dbReference type="EMBL" id="BAABME010006910">
    <property type="protein sequence ID" value="GAA0169611.1"/>
    <property type="molecule type" value="Genomic_DNA"/>
</dbReference>